<organism evidence="2 3">
    <name type="scientific">Indibacter alkaliphilus (strain CCUG 57479 / KCTC 22604 / LW1)</name>
    <dbReference type="NCBI Taxonomy" id="1189612"/>
    <lineage>
        <taxon>Bacteria</taxon>
        <taxon>Pseudomonadati</taxon>
        <taxon>Bacteroidota</taxon>
        <taxon>Cytophagia</taxon>
        <taxon>Cytophagales</taxon>
        <taxon>Cyclobacteriaceae</taxon>
    </lineage>
</organism>
<evidence type="ECO:0000313" key="3">
    <source>
        <dbReference type="Proteomes" id="UP000006073"/>
    </source>
</evidence>
<evidence type="ECO:0000313" key="2">
    <source>
        <dbReference type="EMBL" id="EOZ99646.1"/>
    </source>
</evidence>
<dbReference type="Pfam" id="PF01797">
    <property type="entry name" value="Y1_Tnp"/>
    <property type="match status" value="1"/>
</dbReference>
<dbReference type="OrthoDB" id="9788881at2"/>
<dbReference type="PANTHER" id="PTHR36966">
    <property type="entry name" value="REP-ASSOCIATED TYROSINE TRANSPOSASE"/>
    <property type="match status" value="1"/>
</dbReference>
<dbReference type="SUPFAM" id="SSF143422">
    <property type="entry name" value="Transposase IS200-like"/>
    <property type="match status" value="1"/>
</dbReference>
<dbReference type="InterPro" id="IPR052715">
    <property type="entry name" value="RAYT_transposase"/>
</dbReference>
<reference evidence="2 3" key="1">
    <citation type="journal article" date="2013" name="Genome Announc.">
        <title>Draft Genome Sequence of Indibacter alkaliphilus Strain LW1T, Isolated from Lonar Lake, a Haloalkaline Lake in the Buldana District of Maharashtra, India.</title>
        <authorList>
            <person name="Singh A."/>
            <person name="Kumar Jangir P."/>
            <person name="Sharma R."/>
            <person name="Singh A."/>
            <person name="Kumar Pinnaka A."/>
            <person name="Shivaji S."/>
        </authorList>
    </citation>
    <scope>NUCLEOTIDE SEQUENCE [LARGE SCALE GENOMIC DNA]</scope>
    <source>
        <strain evidence="3">CCUG 57479 / KCTC 22604 / LW1</strain>
    </source>
</reference>
<feature type="domain" description="Transposase IS200-like" evidence="1">
    <location>
        <begin position="10"/>
        <end position="149"/>
    </location>
</feature>
<evidence type="ECO:0000259" key="1">
    <source>
        <dbReference type="SMART" id="SM01321"/>
    </source>
</evidence>
<comment type="caution">
    <text evidence="2">The sequence shown here is derived from an EMBL/GenBank/DDBJ whole genome shotgun (WGS) entry which is preliminary data.</text>
</comment>
<dbReference type="GO" id="GO:0043565">
    <property type="term" value="F:sequence-specific DNA binding"/>
    <property type="evidence" value="ECO:0007669"/>
    <property type="project" value="TreeGrafter"/>
</dbReference>
<dbReference type="NCBIfam" id="NF047646">
    <property type="entry name" value="REP_Tyr_transpos"/>
    <property type="match status" value="1"/>
</dbReference>
<proteinExistence type="predicted"/>
<dbReference type="GO" id="GO:0006313">
    <property type="term" value="P:DNA transposition"/>
    <property type="evidence" value="ECO:0007669"/>
    <property type="project" value="InterPro"/>
</dbReference>
<dbReference type="InterPro" id="IPR036515">
    <property type="entry name" value="Transposase_17_sf"/>
</dbReference>
<dbReference type="EMBL" id="ALWO02000011">
    <property type="protein sequence ID" value="EOZ99646.1"/>
    <property type="molecule type" value="Genomic_DNA"/>
</dbReference>
<dbReference type="AlphaFoldDB" id="S2E4Z3"/>
<dbReference type="Proteomes" id="UP000006073">
    <property type="component" value="Unassembled WGS sequence"/>
</dbReference>
<name>S2E4Z3_INDAL</name>
<protein>
    <recommendedName>
        <fullName evidence="1">Transposase IS200-like domain-containing protein</fullName>
    </recommendedName>
</protein>
<dbReference type="RefSeq" id="WP_009034072.1">
    <property type="nucleotide sequence ID" value="NZ_ALWO02000011.1"/>
</dbReference>
<dbReference type="eggNOG" id="COG1943">
    <property type="taxonomic scope" value="Bacteria"/>
</dbReference>
<dbReference type="SMART" id="SM01321">
    <property type="entry name" value="Y1_Tnp"/>
    <property type="match status" value="1"/>
</dbReference>
<keyword evidence="3" id="KW-1185">Reference proteome</keyword>
<dbReference type="InterPro" id="IPR002686">
    <property type="entry name" value="Transposase_17"/>
</dbReference>
<gene>
    <name evidence="2" type="ORF">A33Q_0327</name>
</gene>
<dbReference type="Gene3D" id="3.30.70.1290">
    <property type="entry name" value="Transposase IS200-like"/>
    <property type="match status" value="1"/>
</dbReference>
<dbReference type="PANTHER" id="PTHR36966:SF1">
    <property type="entry name" value="REP-ASSOCIATED TYROSINE TRANSPOSASE"/>
    <property type="match status" value="1"/>
</dbReference>
<sequence length="184" mass="21850">MSRKYKIRDQEKLYFVTFTIVEWIDLFTRRVYRYILMDSFRYCQQNKGLDLCAFCIMSSHAHFIIGRNCEQPLEGIIRDVKKFTSVKIIEEIQMNSQESRKDFLLWHFSKAGKFNPNNKSFQVWQQHSHPIELNTNNKLLRCLNYIHYNPVEAGIVLSSEEYLYSSAANYAGLTDRLMDVILVE</sequence>
<dbReference type="GO" id="GO:0004803">
    <property type="term" value="F:transposase activity"/>
    <property type="evidence" value="ECO:0007669"/>
    <property type="project" value="InterPro"/>
</dbReference>
<accession>S2E4Z3</accession>